<evidence type="ECO:0008006" key="4">
    <source>
        <dbReference type="Google" id="ProtNLM"/>
    </source>
</evidence>
<evidence type="ECO:0000256" key="1">
    <source>
        <dbReference type="SAM" id="Phobius"/>
    </source>
</evidence>
<feature type="transmembrane region" description="Helical" evidence="1">
    <location>
        <begin position="290"/>
        <end position="307"/>
    </location>
</feature>
<evidence type="ECO:0000313" key="3">
    <source>
        <dbReference type="Proteomes" id="UP000653730"/>
    </source>
</evidence>
<feature type="transmembrane region" description="Helical" evidence="1">
    <location>
        <begin position="255"/>
        <end position="278"/>
    </location>
</feature>
<feature type="transmembrane region" description="Helical" evidence="1">
    <location>
        <begin position="150"/>
        <end position="168"/>
    </location>
</feature>
<accession>A0A926JUB1</accession>
<dbReference type="AlphaFoldDB" id="A0A926JUB1"/>
<keyword evidence="1" id="KW-0472">Membrane</keyword>
<feature type="transmembrane region" description="Helical" evidence="1">
    <location>
        <begin position="21"/>
        <end position="39"/>
    </location>
</feature>
<keyword evidence="3" id="KW-1185">Reference proteome</keyword>
<protein>
    <recommendedName>
        <fullName evidence="4">O-antigen polysaccharide polymerase Wzy</fullName>
    </recommendedName>
</protein>
<keyword evidence="1" id="KW-0812">Transmembrane</keyword>
<feature type="transmembrane region" description="Helical" evidence="1">
    <location>
        <begin position="90"/>
        <end position="120"/>
    </location>
</feature>
<reference evidence="2 3" key="1">
    <citation type="submission" date="2020-09" db="EMBL/GenBank/DDBJ databases">
        <title>Sinomicrobium weinanense sp. nov., a halophilic bacteria isolated from saline-alkali soil.</title>
        <authorList>
            <person name="Wu P."/>
            <person name="Ren H."/>
            <person name="Mei Y."/>
            <person name="Liang Y."/>
            <person name="Chen Z."/>
        </authorList>
    </citation>
    <scope>NUCLEOTIDE SEQUENCE [LARGE SCALE GENOMIC DNA]</scope>
    <source>
        <strain evidence="2 3">FJxs</strain>
    </source>
</reference>
<feature type="transmembrane region" description="Helical" evidence="1">
    <location>
        <begin position="51"/>
        <end position="70"/>
    </location>
</feature>
<comment type="caution">
    <text evidence="2">The sequence shown here is derived from an EMBL/GenBank/DDBJ whole genome shotgun (WGS) entry which is preliminary data.</text>
</comment>
<gene>
    <name evidence="2" type="ORF">IBL28_15900</name>
</gene>
<proteinExistence type="predicted"/>
<organism evidence="2 3">
    <name type="scientific">Sinomicrobium weinanense</name>
    <dbReference type="NCBI Taxonomy" id="2842200"/>
    <lineage>
        <taxon>Bacteria</taxon>
        <taxon>Pseudomonadati</taxon>
        <taxon>Bacteroidota</taxon>
        <taxon>Flavobacteriia</taxon>
        <taxon>Flavobacteriales</taxon>
        <taxon>Flavobacteriaceae</taxon>
        <taxon>Sinomicrobium</taxon>
    </lineage>
</organism>
<evidence type="ECO:0000313" key="2">
    <source>
        <dbReference type="EMBL" id="MBC9797459.1"/>
    </source>
</evidence>
<dbReference type="RefSeq" id="WP_187966591.1">
    <property type="nucleotide sequence ID" value="NZ_JACVDC010000059.1"/>
</dbReference>
<dbReference type="EMBL" id="JACVDC010000059">
    <property type="protein sequence ID" value="MBC9797459.1"/>
    <property type="molecule type" value="Genomic_DNA"/>
</dbReference>
<name>A0A926JUB1_9FLAO</name>
<dbReference type="Proteomes" id="UP000653730">
    <property type="component" value="Unassembled WGS sequence"/>
</dbReference>
<feature type="transmembrane region" description="Helical" evidence="1">
    <location>
        <begin position="313"/>
        <end position="332"/>
    </location>
</feature>
<keyword evidence="1" id="KW-1133">Transmembrane helix</keyword>
<sequence length="344" mass="40446">MWIIDNYGLEYYGEYLEEAKYWAYLFFLTYAALIFPYRNKQVAFKVLQLSFVLRSCLLFLIFIMAVNSYPRAFFLTSYRWNLIDIGNTQVLYLAFTVLFLLSSKRIFLLEAIHIGLLVFLSARGERAENMFTLVYYMVFVVNKIKQKNIIFIWASLILLFLGVSGEIIRAEDKEMTFAFFGERLIRSLFFQSTCTDVVHVYLSSMYYYKHIGFNFHPLINEVMSFIPLSPWGGAGGSYNFTEILRKTINNPGGGLFFTEGIVLLGPFGGWIYSLMFGLLIRSFYIYSPKYGIWAILGVLIIILPIRVLWYGFVYIPSTFVITYFLYLFFNYIKRFKYTYERKTS</sequence>